<proteinExistence type="inferred from homology"/>
<gene>
    <name evidence="4" type="ORF">BDV98DRAFT_593202</name>
</gene>
<dbReference type="GO" id="GO:0006631">
    <property type="term" value="P:fatty acid metabolic process"/>
    <property type="evidence" value="ECO:0007669"/>
    <property type="project" value="TreeGrafter"/>
</dbReference>
<dbReference type="EMBL" id="ML178825">
    <property type="protein sequence ID" value="TFL01303.1"/>
    <property type="molecule type" value="Genomic_DNA"/>
</dbReference>
<comment type="similarity">
    <text evidence="1">Belongs to the ATP-dependent AMP-binding enzyme family.</text>
</comment>
<feature type="domain" description="AMP-dependent synthetase/ligase" evidence="3">
    <location>
        <begin position="35"/>
        <end position="338"/>
    </location>
</feature>
<name>A0A5C3QGT9_9AGAR</name>
<dbReference type="Proteomes" id="UP000305067">
    <property type="component" value="Unassembled WGS sequence"/>
</dbReference>
<keyword evidence="2" id="KW-0436">Ligase</keyword>
<dbReference type="STRING" id="1884261.A0A5C3QGT9"/>
<evidence type="ECO:0000256" key="2">
    <source>
        <dbReference type="ARBA" id="ARBA00022598"/>
    </source>
</evidence>
<dbReference type="PROSITE" id="PS00455">
    <property type="entry name" value="AMP_BINDING"/>
    <property type="match status" value="1"/>
</dbReference>
<dbReference type="OrthoDB" id="429813at2759"/>
<dbReference type="InterPro" id="IPR020845">
    <property type="entry name" value="AMP-binding_CS"/>
</dbReference>
<dbReference type="PANTHER" id="PTHR43201">
    <property type="entry name" value="ACYL-COA SYNTHETASE"/>
    <property type="match status" value="1"/>
</dbReference>
<evidence type="ECO:0000313" key="5">
    <source>
        <dbReference type="Proteomes" id="UP000305067"/>
    </source>
</evidence>
<dbReference type="GO" id="GO:0031956">
    <property type="term" value="F:medium-chain fatty acid-CoA ligase activity"/>
    <property type="evidence" value="ECO:0007669"/>
    <property type="project" value="TreeGrafter"/>
</dbReference>
<evidence type="ECO:0000259" key="3">
    <source>
        <dbReference type="Pfam" id="PF00501"/>
    </source>
</evidence>
<dbReference type="InterPro" id="IPR042099">
    <property type="entry name" value="ANL_N_sf"/>
</dbReference>
<dbReference type="Pfam" id="PF00501">
    <property type="entry name" value="AMP-binding"/>
    <property type="match status" value="1"/>
</dbReference>
<accession>A0A5C3QGT9</accession>
<dbReference type="AlphaFoldDB" id="A0A5C3QGT9"/>
<dbReference type="SUPFAM" id="SSF56801">
    <property type="entry name" value="Acetyl-CoA synthetase-like"/>
    <property type="match status" value="1"/>
</dbReference>
<sequence>MPLLSTDFHLYQVSWIFSQQNDTHCDLTLSTRRIATPQTITKITHLEYNRATHHAAEALNNLSDYNSSTPKVVAVLATADTLVYAAVFVGTLRAGLVPFFLSPAIAPTALVSLMQSTGSTRILTSLIISPRYTYLALACASRHSFPTLAQKPAIILSKPFGQTIAKSDVESDVYWYLHSSGSTGVPKAIPHTRRSFISWGDRDYIRLWRNDPVPPCLGNMALSLYNTLGIAAGIITPLMCGSTAAIFSPIVRGAQLLPYTPLPGAIIDHARRSKCDGIVGAPVLAHAWSQSADALKYLITLMFVFYAGSALLPKIGGYMASQGVPLVCSYGLTESGAFWI</sequence>
<evidence type="ECO:0000256" key="1">
    <source>
        <dbReference type="ARBA" id="ARBA00006432"/>
    </source>
</evidence>
<organism evidence="4 5">
    <name type="scientific">Pterulicium gracile</name>
    <dbReference type="NCBI Taxonomy" id="1884261"/>
    <lineage>
        <taxon>Eukaryota</taxon>
        <taxon>Fungi</taxon>
        <taxon>Dikarya</taxon>
        <taxon>Basidiomycota</taxon>
        <taxon>Agaricomycotina</taxon>
        <taxon>Agaricomycetes</taxon>
        <taxon>Agaricomycetidae</taxon>
        <taxon>Agaricales</taxon>
        <taxon>Pleurotineae</taxon>
        <taxon>Pterulaceae</taxon>
        <taxon>Pterulicium</taxon>
    </lineage>
</organism>
<evidence type="ECO:0000313" key="4">
    <source>
        <dbReference type="EMBL" id="TFL01303.1"/>
    </source>
</evidence>
<dbReference type="Gene3D" id="3.40.50.12780">
    <property type="entry name" value="N-terminal domain of ligase-like"/>
    <property type="match status" value="1"/>
</dbReference>
<dbReference type="InterPro" id="IPR000873">
    <property type="entry name" value="AMP-dep_synth/lig_dom"/>
</dbReference>
<keyword evidence="5" id="KW-1185">Reference proteome</keyword>
<reference evidence="4 5" key="1">
    <citation type="journal article" date="2019" name="Nat. Ecol. Evol.">
        <title>Megaphylogeny resolves global patterns of mushroom evolution.</title>
        <authorList>
            <person name="Varga T."/>
            <person name="Krizsan K."/>
            <person name="Foldi C."/>
            <person name="Dima B."/>
            <person name="Sanchez-Garcia M."/>
            <person name="Sanchez-Ramirez S."/>
            <person name="Szollosi G.J."/>
            <person name="Szarkandi J.G."/>
            <person name="Papp V."/>
            <person name="Albert L."/>
            <person name="Andreopoulos W."/>
            <person name="Angelini C."/>
            <person name="Antonin V."/>
            <person name="Barry K.W."/>
            <person name="Bougher N.L."/>
            <person name="Buchanan P."/>
            <person name="Buyck B."/>
            <person name="Bense V."/>
            <person name="Catcheside P."/>
            <person name="Chovatia M."/>
            <person name="Cooper J."/>
            <person name="Damon W."/>
            <person name="Desjardin D."/>
            <person name="Finy P."/>
            <person name="Geml J."/>
            <person name="Haridas S."/>
            <person name="Hughes K."/>
            <person name="Justo A."/>
            <person name="Karasinski D."/>
            <person name="Kautmanova I."/>
            <person name="Kiss B."/>
            <person name="Kocsube S."/>
            <person name="Kotiranta H."/>
            <person name="LaButti K.M."/>
            <person name="Lechner B.E."/>
            <person name="Liimatainen K."/>
            <person name="Lipzen A."/>
            <person name="Lukacs Z."/>
            <person name="Mihaltcheva S."/>
            <person name="Morgado L.N."/>
            <person name="Niskanen T."/>
            <person name="Noordeloos M.E."/>
            <person name="Ohm R.A."/>
            <person name="Ortiz-Santana B."/>
            <person name="Ovrebo C."/>
            <person name="Racz N."/>
            <person name="Riley R."/>
            <person name="Savchenko A."/>
            <person name="Shiryaev A."/>
            <person name="Soop K."/>
            <person name="Spirin V."/>
            <person name="Szebenyi C."/>
            <person name="Tomsovsky M."/>
            <person name="Tulloss R.E."/>
            <person name="Uehling J."/>
            <person name="Grigoriev I.V."/>
            <person name="Vagvolgyi C."/>
            <person name="Papp T."/>
            <person name="Martin F.M."/>
            <person name="Miettinen O."/>
            <person name="Hibbett D.S."/>
            <person name="Nagy L.G."/>
        </authorList>
    </citation>
    <scope>NUCLEOTIDE SEQUENCE [LARGE SCALE GENOMIC DNA]</scope>
    <source>
        <strain evidence="4 5">CBS 309.79</strain>
    </source>
</reference>
<dbReference type="PANTHER" id="PTHR43201:SF5">
    <property type="entry name" value="MEDIUM-CHAIN ACYL-COA LIGASE ACSF2, MITOCHONDRIAL"/>
    <property type="match status" value="1"/>
</dbReference>
<protein>
    <recommendedName>
        <fullName evidence="3">AMP-dependent synthetase/ligase domain-containing protein</fullName>
    </recommendedName>
</protein>